<dbReference type="InterPro" id="IPR042183">
    <property type="entry name" value="MmgE/PrpD_sf_1"/>
</dbReference>
<dbReference type="RefSeq" id="XP_025577423.1">
    <property type="nucleotide sequence ID" value="XM_025718963.1"/>
</dbReference>
<dbReference type="NCBIfam" id="TIGR02330">
    <property type="entry name" value="prpD"/>
    <property type="match status" value="1"/>
</dbReference>
<evidence type="ECO:0000313" key="5">
    <source>
        <dbReference type="EMBL" id="RAL03096.1"/>
    </source>
</evidence>
<protein>
    <submittedName>
        <fullName evidence="5">Putative 2-methylcitrate dehydratase</fullName>
    </submittedName>
</protein>
<dbReference type="EMBL" id="KZ824428">
    <property type="protein sequence ID" value="RAL03096.1"/>
    <property type="molecule type" value="Genomic_DNA"/>
</dbReference>
<feature type="domain" description="MmgE/PrpD N-terminal" evidence="3">
    <location>
        <begin position="16"/>
        <end position="270"/>
    </location>
</feature>
<dbReference type="SUPFAM" id="SSF103378">
    <property type="entry name" value="2-methylcitrate dehydratase PrpD"/>
    <property type="match status" value="1"/>
</dbReference>
<name>A0A395H671_9EURO</name>
<dbReference type="STRING" id="1448316.A0A395H671"/>
<dbReference type="GO" id="GO:0051537">
    <property type="term" value="F:2 iron, 2 sulfur cluster binding"/>
    <property type="evidence" value="ECO:0007669"/>
    <property type="project" value="InterPro"/>
</dbReference>
<dbReference type="VEuPathDB" id="FungiDB:BO80DRAFT_423098"/>
<dbReference type="InterPro" id="IPR036148">
    <property type="entry name" value="MmgE/PrpD_sf"/>
</dbReference>
<dbReference type="OrthoDB" id="10055203at2759"/>
<feature type="domain" description="MmgE/PrpD C-terminal" evidence="4">
    <location>
        <begin position="290"/>
        <end position="460"/>
    </location>
</feature>
<dbReference type="InterPro" id="IPR045337">
    <property type="entry name" value="MmgE_PrpD_C"/>
</dbReference>
<dbReference type="Gene3D" id="3.30.1330.120">
    <property type="entry name" value="2-methylcitrate dehydratase PrpD"/>
    <property type="match status" value="1"/>
</dbReference>
<dbReference type="InterPro" id="IPR005656">
    <property type="entry name" value="MmgE_PrpD"/>
</dbReference>
<dbReference type="InterPro" id="IPR012705">
    <property type="entry name" value="2Me_IsoCit_deHydtase_PrpD"/>
</dbReference>
<dbReference type="GO" id="GO:0019679">
    <property type="term" value="P:propionate metabolic process, methylcitrate cycle"/>
    <property type="evidence" value="ECO:0007669"/>
    <property type="project" value="InterPro"/>
</dbReference>
<accession>A0A395H671</accession>
<dbReference type="Pfam" id="PF03972">
    <property type="entry name" value="MmgE_PrpD_N"/>
    <property type="match status" value="1"/>
</dbReference>
<proteinExistence type="inferred from homology"/>
<dbReference type="PANTHER" id="PTHR16943">
    <property type="entry name" value="2-METHYLCITRATE DEHYDRATASE-RELATED"/>
    <property type="match status" value="1"/>
</dbReference>
<gene>
    <name evidence="5" type="ORF">BO80DRAFT_423098</name>
</gene>
<comment type="similarity">
    <text evidence="1">Belongs to the PrpD family.</text>
</comment>
<evidence type="ECO:0000256" key="1">
    <source>
        <dbReference type="ARBA" id="ARBA00006174"/>
    </source>
</evidence>
<dbReference type="PANTHER" id="PTHR16943:SF15">
    <property type="entry name" value="DEHYDRATASE (PRPD), PUTATIVE-RELATED"/>
    <property type="match status" value="1"/>
</dbReference>
<dbReference type="GeneID" id="37223828"/>
<keyword evidence="6" id="KW-1185">Reference proteome</keyword>
<dbReference type="NCBIfam" id="NF006943">
    <property type="entry name" value="PRK09425.1"/>
    <property type="match status" value="1"/>
</dbReference>
<evidence type="ECO:0000259" key="3">
    <source>
        <dbReference type="Pfam" id="PF03972"/>
    </source>
</evidence>
<evidence type="ECO:0000256" key="2">
    <source>
        <dbReference type="ARBA" id="ARBA00023239"/>
    </source>
</evidence>
<dbReference type="InterPro" id="IPR045336">
    <property type="entry name" value="MmgE_PrpD_N"/>
</dbReference>
<dbReference type="Pfam" id="PF19305">
    <property type="entry name" value="MmgE_PrpD_C"/>
    <property type="match status" value="1"/>
</dbReference>
<dbReference type="GO" id="GO:0005739">
    <property type="term" value="C:mitochondrion"/>
    <property type="evidence" value="ECO:0007669"/>
    <property type="project" value="TreeGrafter"/>
</dbReference>
<evidence type="ECO:0000313" key="6">
    <source>
        <dbReference type="Proteomes" id="UP000249402"/>
    </source>
</evidence>
<dbReference type="Gene3D" id="1.10.4100.10">
    <property type="entry name" value="2-methylcitrate dehydratase PrpD"/>
    <property type="match status" value="1"/>
</dbReference>
<dbReference type="InterPro" id="IPR042188">
    <property type="entry name" value="MmgE/PrpD_sf_2"/>
</dbReference>
<dbReference type="Proteomes" id="UP000249402">
    <property type="component" value="Unassembled WGS sequence"/>
</dbReference>
<dbReference type="GO" id="GO:0047547">
    <property type="term" value="F:2-methylcitrate dehydratase activity"/>
    <property type="evidence" value="ECO:0007669"/>
    <property type="project" value="InterPro"/>
</dbReference>
<sequence length="486" mass="53569">MADDNTQRPYDAIVTQIVDYAYDFDITRPQAYQRATATLLDAIGAAFEGLTTSADCRELIGPAWPAPDQLANGFRLPGTNYQLDILKGAFDLGLLIRYLDHNDAFPGAEWGHPSDNLGAILATADILSRQALTKNLPDDGPTMKHVLMALIKAYEIQGCFQIKNAFNRVGLDHVILVKVASTAVVSWLLGLDKAQAKAAVSHAWLDGHPLRVYRQAPNAGPRKGWAGGDACMRAVHLALLVQKGQPGVRSVLTAPRWGFYDVLFGGKAFQLPRPFGSWVVENVLFKVSTAEGHGLTAVEAAVTVAEDLRKRGRSPEEIVRVRVRTQEAAMIIINKVGPLHNAADRDHCLKYMVAVVLLKGAGIETEDYQDASPWARDPRVDALRAKITLEEDPQMTRDYHNPEIRSLANALRVTLADGTELEEVVVDFPVGHVRREETMAAVREKTRRNLGLKLSEERVEGILGLVGKKEFEELPVREFVDLLVPE</sequence>
<keyword evidence="2" id="KW-0456">Lyase</keyword>
<evidence type="ECO:0000259" key="4">
    <source>
        <dbReference type="Pfam" id="PF19305"/>
    </source>
</evidence>
<dbReference type="AlphaFoldDB" id="A0A395H671"/>
<organism evidence="5 6">
    <name type="scientific">Aspergillus ibericus CBS 121593</name>
    <dbReference type="NCBI Taxonomy" id="1448316"/>
    <lineage>
        <taxon>Eukaryota</taxon>
        <taxon>Fungi</taxon>
        <taxon>Dikarya</taxon>
        <taxon>Ascomycota</taxon>
        <taxon>Pezizomycotina</taxon>
        <taxon>Eurotiomycetes</taxon>
        <taxon>Eurotiomycetidae</taxon>
        <taxon>Eurotiales</taxon>
        <taxon>Aspergillaceae</taxon>
        <taxon>Aspergillus</taxon>
        <taxon>Aspergillus subgen. Circumdati</taxon>
    </lineage>
</organism>
<reference evidence="5 6" key="1">
    <citation type="submission" date="2018-02" db="EMBL/GenBank/DDBJ databases">
        <title>The genomes of Aspergillus section Nigri reveals drivers in fungal speciation.</title>
        <authorList>
            <consortium name="DOE Joint Genome Institute"/>
            <person name="Vesth T.C."/>
            <person name="Nybo J."/>
            <person name="Theobald S."/>
            <person name="Brandl J."/>
            <person name="Frisvad J.C."/>
            <person name="Nielsen K.F."/>
            <person name="Lyhne E.K."/>
            <person name="Kogle M.E."/>
            <person name="Kuo A."/>
            <person name="Riley R."/>
            <person name="Clum A."/>
            <person name="Nolan M."/>
            <person name="Lipzen A."/>
            <person name="Salamov A."/>
            <person name="Henrissat B."/>
            <person name="Wiebenga A."/>
            <person name="De vries R.P."/>
            <person name="Grigoriev I.V."/>
            <person name="Mortensen U.H."/>
            <person name="Andersen M.R."/>
            <person name="Baker S.E."/>
        </authorList>
    </citation>
    <scope>NUCLEOTIDE SEQUENCE [LARGE SCALE GENOMIC DNA]</scope>
    <source>
        <strain evidence="5 6">CBS 121593</strain>
    </source>
</reference>